<reference evidence="1 2" key="1">
    <citation type="submission" date="2016-04" db="EMBL/GenBank/DDBJ databases">
        <title>Genome sequence of Methanobrevibacter cuticularis DSM 11139.</title>
        <authorList>
            <person name="Poehlein A."/>
            <person name="Seedorf H."/>
            <person name="Daniel R."/>
        </authorList>
    </citation>
    <scope>NUCLEOTIDE SEQUENCE [LARGE SCALE GENOMIC DNA]</scope>
    <source>
        <strain evidence="1 2">DSM 11139</strain>
    </source>
</reference>
<comment type="caution">
    <text evidence="1">The sequence shown here is derived from an EMBL/GenBank/DDBJ whole genome shotgun (WGS) entry which is preliminary data.</text>
</comment>
<evidence type="ECO:0000313" key="1">
    <source>
        <dbReference type="EMBL" id="KZX15347.1"/>
    </source>
</evidence>
<evidence type="ECO:0000313" key="2">
    <source>
        <dbReference type="Proteomes" id="UP000077275"/>
    </source>
</evidence>
<dbReference type="PATRIC" id="fig|47311.3.peg.1697"/>
<gene>
    <name evidence="1" type="ORF">MBCUT_15610</name>
</gene>
<sequence>MKLSFRMDNIEKNYDYSKVSEDFYDIIPHKKAIEIANYEFFWDCVDELAPFGSDEGYIAFAELCDWVKDNPQVPLIDCFRWILKCWDLKLEEFNDDIIKNSSIIKIIQDLDFDQDLIMLDTTIIATGFGQLILQGKIDADIKNIIHLSILRQMNSNVLDAFLGSNEEWKYERYKYLQKLLEILEIA</sequence>
<proteinExistence type="predicted"/>
<name>A0A166CLW9_9EURY</name>
<accession>A0A166CLW9</accession>
<dbReference type="EMBL" id="LWMW01000120">
    <property type="protein sequence ID" value="KZX15347.1"/>
    <property type="molecule type" value="Genomic_DNA"/>
</dbReference>
<dbReference type="Proteomes" id="UP000077275">
    <property type="component" value="Unassembled WGS sequence"/>
</dbReference>
<protein>
    <submittedName>
        <fullName evidence="1">Uncharacterized protein</fullName>
    </submittedName>
</protein>
<keyword evidence="2" id="KW-1185">Reference proteome</keyword>
<dbReference type="AlphaFoldDB" id="A0A166CLW9"/>
<organism evidence="1 2">
    <name type="scientific">Methanobrevibacter cuticularis</name>
    <dbReference type="NCBI Taxonomy" id="47311"/>
    <lineage>
        <taxon>Archaea</taxon>
        <taxon>Methanobacteriati</taxon>
        <taxon>Methanobacteriota</taxon>
        <taxon>Methanomada group</taxon>
        <taxon>Methanobacteria</taxon>
        <taxon>Methanobacteriales</taxon>
        <taxon>Methanobacteriaceae</taxon>
        <taxon>Methanobrevibacter</taxon>
    </lineage>
</organism>
<dbReference type="RefSeq" id="WP_157082540.1">
    <property type="nucleotide sequence ID" value="NZ_LWMW01000120.1"/>
</dbReference>
<dbReference type="OrthoDB" id="77570at2157"/>